<comment type="function">
    <text evidence="3">Probably deamidates glutamine residues to glutamate on methyl-accepting chemotaxis receptors (MCPs), playing an important role in chemotaxis.</text>
</comment>
<dbReference type="Proteomes" id="UP001168528">
    <property type="component" value="Unassembled WGS sequence"/>
</dbReference>
<evidence type="ECO:0000313" key="4">
    <source>
        <dbReference type="EMBL" id="MDO1446692.1"/>
    </source>
</evidence>
<dbReference type="PANTHER" id="PTHR35147:SF1">
    <property type="entry name" value="CHEMORECEPTOR GLUTAMINE DEAMIDASE CHED-RELATED"/>
    <property type="match status" value="1"/>
</dbReference>
<comment type="similarity">
    <text evidence="3">Belongs to the CheD family.</text>
</comment>
<proteinExistence type="inferred from homology"/>
<dbReference type="HAMAP" id="MF_01440">
    <property type="entry name" value="CheD"/>
    <property type="match status" value="1"/>
</dbReference>
<comment type="caution">
    <text evidence="4">The sequence shown here is derived from an EMBL/GenBank/DDBJ whole genome shotgun (WGS) entry which is preliminary data.</text>
</comment>
<evidence type="ECO:0000256" key="2">
    <source>
        <dbReference type="ARBA" id="ARBA00022801"/>
    </source>
</evidence>
<dbReference type="RefSeq" id="WP_302037489.1">
    <property type="nucleotide sequence ID" value="NZ_JAUKPO010000004.1"/>
</dbReference>
<accession>A0ABT8R3M2</accession>
<dbReference type="Pfam" id="PF03975">
    <property type="entry name" value="CheD"/>
    <property type="match status" value="1"/>
</dbReference>
<dbReference type="CDD" id="cd16352">
    <property type="entry name" value="CheD"/>
    <property type="match status" value="1"/>
</dbReference>
<evidence type="ECO:0000313" key="5">
    <source>
        <dbReference type="Proteomes" id="UP001168528"/>
    </source>
</evidence>
<keyword evidence="1 3" id="KW-0145">Chemotaxis</keyword>
<dbReference type="SUPFAM" id="SSF64438">
    <property type="entry name" value="CNF1/YfiH-like putative cysteine hydrolases"/>
    <property type="match status" value="1"/>
</dbReference>
<name>A0ABT8R3M2_9BACT</name>
<gene>
    <name evidence="3" type="primary">cheD</name>
    <name evidence="4" type="ORF">Q0590_10545</name>
</gene>
<evidence type="ECO:0000256" key="1">
    <source>
        <dbReference type="ARBA" id="ARBA00022500"/>
    </source>
</evidence>
<keyword evidence="2 3" id="KW-0378">Hydrolase</keyword>
<dbReference type="InterPro" id="IPR038592">
    <property type="entry name" value="CheD-like_sf"/>
</dbReference>
<keyword evidence="5" id="KW-1185">Reference proteome</keyword>
<dbReference type="EMBL" id="JAUKPO010000004">
    <property type="protein sequence ID" value="MDO1446692.1"/>
    <property type="molecule type" value="Genomic_DNA"/>
</dbReference>
<comment type="catalytic activity">
    <reaction evidence="3">
        <text>L-glutaminyl-[protein] + H2O = L-glutamyl-[protein] + NH4(+)</text>
        <dbReference type="Rhea" id="RHEA:16441"/>
        <dbReference type="Rhea" id="RHEA-COMP:10207"/>
        <dbReference type="Rhea" id="RHEA-COMP:10208"/>
        <dbReference type="ChEBI" id="CHEBI:15377"/>
        <dbReference type="ChEBI" id="CHEBI:28938"/>
        <dbReference type="ChEBI" id="CHEBI:29973"/>
        <dbReference type="ChEBI" id="CHEBI:30011"/>
        <dbReference type="EC" id="3.5.1.44"/>
    </reaction>
</comment>
<protein>
    <recommendedName>
        <fullName evidence="3">Probable chemoreceptor glutamine deamidase CheD</fullName>
        <ecNumber evidence="3">3.5.1.44</ecNumber>
    </recommendedName>
</protein>
<reference evidence="4" key="1">
    <citation type="submission" date="2023-07" db="EMBL/GenBank/DDBJ databases">
        <title>The genome sequence of Rhodocytophaga aerolata KACC 12507.</title>
        <authorList>
            <person name="Zhang X."/>
        </authorList>
    </citation>
    <scope>NUCLEOTIDE SEQUENCE</scope>
    <source>
        <strain evidence="4">KACC 12507</strain>
    </source>
</reference>
<dbReference type="EC" id="3.5.1.44" evidence="3"/>
<organism evidence="4 5">
    <name type="scientific">Rhodocytophaga aerolata</name>
    <dbReference type="NCBI Taxonomy" id="455078"/>
    <lineage>
        <taxon>Bacteria</taxon>
        <taxon>Pseudomonadati</taxon>
        <taxon>Bacteroidota</taxon>
        <taxon>Cytophagia</taxon>
        <taxon>Cytophagales</taxon>
        <taxon>Rhodocytophagaceae</taxon>
        <taxon>Rhodocytophaga</taxon>
    </lineage>
</organism>
<sequence length="163" mass="17476">MIRTQAQNIVEIPLEMGQIRVSAEPALVTCYGIGSCMGVFLYDRVAKIGGGAHITLPFYDPGNTINSKLHYADYAIETLVERLKVMGSSGNTLRAKIAGGANIGNFSRLDVGKQNSIAVCTILRKMGIYLAGCDIGGLTGRKIIFNTSTGSVQILTNQDNYTI</sequence>
<evidence type="ECO:0000256" key="3">
    <source>
        <dbReference type="HAMAP-Rule" id="MF_01440"/>
    </source>
</evidence>
<dbReference type="InterPro" id="IPR011324">
    <property type="entry name" value="Cytotoxic_necrot_fac-like_cat"/>
</dbReference>
<dbReference type="InterPro" id="IPR005659">
    <property type="entry name" value="Chemorcpt_Glu_NH3ase_CheD"/>
</dbReference>
<dbReference type="Gene3D" id="3.30.1330.200">
    <property type="match status" value="1"/>
</dbReference>
<dbReference type="PANTHER" id="PTHR35147">
    <property type="entry name" value="CHEMORECEPTOR GLUTAMINE DEAMIDASE CHED-RELATED"/>
    <property type="match status" value="1"/>
</dbReference>